<evidence type="ECO:0008006" key="4">
    <source>
        <dbReference type="Google" id="ProtNLM"/>
    </source>
</evidence>
<evidence type="ECO:0000313" key="3">
    <source>
        <dbReference type="Proteomes" id="UP001219037"/>
    </source>
</evidence>
<proteinExistence type="predicted"/>
<evidence type="ECO:0000256" key="1">
    <source>
        <dbReference type="SAM" id="Phobius"/>
    </source>
</evidence>
<name>A0ABY8H3B6_9MICC</name>
<organism evidence="2 3">
    <name type="scientific">Citricoccus muralis</name>
    <dbReference type="NCBI Taxonomy" id="169134"/>
    <lineage>
        <taxon>Bacteria</taxon>
        <taxon>Bacillati</taxon>
        <taxon>Actinomycetota</taxon>
        <taxon>Actinomycetes</taxon>
        <taxon>Micrococcales</taxon>
        <taxon>Micrococcaceae</taxon>
        <taxon>Citricoccus</taxon>
    </lineage>
</organism>
<dbReference type="RefSeq" id="WP_270104943.1">
    <property type="nucleotide sequence ID" value="NZ_CP121252.1"/>
</dbReference>
<keyword evidence="1" id="KW-1133">Transmembrane helix</keyword>
<reference evidence="2 3" key="1">
    <citation type="submission" date="2023-04" db="EMBL/GenBank/DDBJ databases">
        <title>Funneling lignin-derived compounds into biodiesel using alkali-halophilic Citricoccus sp. P2.</title>
        <authorList>
            <person name="Luo C.-B."/>
        </authorList>
    </citation>
    <scope>NUCLEOTIDE SEQUENCE [LARGE SCALE GENOMIC DNA]</scope>
    <source>
        <strain evidence="2 3">P2</strain>
    </source>
</reference>
<feature type="transmembrane region" description="Helical" evidence="1">
    <location>
        <begin position="81"/>
        <end position="103"/>
    </location>
</feature>
<keyword evidence="3" id="KW-1185">Reference proteome</keyword>
<sequence>MSTVRTWWNLLNGSTVLGLLIAVASRTTLRPGPRGTLLAQGYTWGFPNGGAITIGNVILVRPGVRCTEALLRHEDRHVSQYAFCLGLPFLILYAVSVAVSLAVCGDTASANPFERAAGLADGGYRAHPPRWRRTHRRIST</sequence>
<feature type="transmembrane region" description="Helical" evidence="1">
    <location>
        <begin position="6"/>
        <end position="24"/>
    </location>
</feature>
<dbReference type="Proteomes" id="UP001219037">
    <property type="component" value="Chromosome"/>
</dbReference>
<keyword evidence="1" id="KW-0812">Transmembrane</keyword>
<evidence type="ECO:0000313" key="2">
    <source>
        <dbReference type="EMBL" id="WFP15609.1"/>
    </source>
</evidence>
<gene>
    <name evidence="2" type="ORF">P8192_09360</name>
</gene>
<accession>A0ABY8H3B6</accession>
<dbReference type="EMBL" id="CP121252">
    <property type="protein sequence ID" value="WFP15609.1"/>
    <property type="molecule type" value="Genomic_DNA"/>
</dbReference>
<keyword evidence="1" id="KW-0472">Membrane</keyword>
<protein>
    <recommendedName>
        <fullName evidence="4">DUF4157 domain-containing protein</fullName>
    </recommendedName>
</protein>